<keyword evidence="1" id="KW-0378">Hydrolase</keyword>
<dbReference type="SUPFAM" id="SSF56317">
    <property type="entry name" value="Carbon-nitrogen hydrolase"/>
    <property type="match status" value="1"/>
</dbReference>
<evidence type="ECO:0000256" key="1">
    <source>
        <dbReference type="ARBA" id="ARBA00022801"/>
    </source>
</evidence>
<evidence type="ECO:0000313" key="3">
    <source>
        <dbReference type="EMBL" id="AIG75681.1"/>
    </source>
</evidence>
<reference evidence="3 4" key="1">
    <citation type="journal article" date="2014" name="J. Biotechnol.">
        <title>Complete genome sequence of the actinobacterium Amycolatopsis japonica MG417-CF17(T) (=DSM 44213T) producing (S,S)-N,N'-ethylenediaminedisuccinic acid.</title>
        <authorList>
            <person name="Stegmann E."/>
            <person name="Albersmeier A."/>
            <person name="Spohn M."/>
            <person name="Gert H."/>
            <person name="Weber T."/>
            <person name="Wohlleben W."/>
            <person name="Kalinowski J."/>
            <person name="Ruckert C."/>
        </authorList>
    </citation>
    <scope>NUCLEOTIDE SEQUENCE [LARGE SCALE GENOMIC DNA]</scope>
    <source>
        <strain evidence="4">MG417-CF17 (DSM 44213)</strain>
    </source>
</reference>
<evidence type="ECO:0000259" key="2">
    <source>
        <dbReference type="PROSITE" id="PS50263"/>
    </source>
</evidence>
<evidence type="ECO:0000313" key="4">
    <source>
        <dbReference type="Proteomes" id="UP000028492"/>
    </source>
</evidence>
<organism evidence="3 4">
    <name type="scientific">Amycolatopsis japonica</name>
    <dbReference type="NCBI Taxonomy" id="208439"/>
    <lineage>
        <taxon>Bacteria</taxon>
        <taxon>Bacillati</taxon>
        <taxon>Actinomycetota</taxon>
        <taxon>Actinomycetes</taxon>
        <taxon>Pseudonocardiales</taxon>
        <taxon>Pseudonocardiaceae</taxon>
        <taxon>Amycolatopsis</taxon>
        <taxon>Amycolatopsis japonica group</taxon>
    </lineage>
</organism>
<dbReference type="PROSITE" id="PS50263">
    <property type="entry name" value="CN_HYDROLASE"/>
    <property type="match status" value="1"/>
</dbReference>
<dbReference type="GO" id="GO:0050126">
    <property type="term" value="F:N-carbamoylputrescine amidase activity"/>
    <property type="evidence" value="ECO:0007669"/>
    <property type="project" value="TreeGrafter"/>
</dbReference>
<dbReference type="Pfam" id="PF00795">
    <property type="entry name" value="CN_hydrolase"/>
    <property type="match status" value="1"/>
</dbReference>
<sequence>MRVATVQPFTAPADLAANITEHARLLRIADADLCVFPELSLTGLEFEALAADPGLWLTPDDPRLEPLREACRASAVHAVIGLPLVEDGHRHIGSLVLGPGGETVATYAKRNLHNSEEELFEPGTRQVIVEVGGRRLGLAICLDAANPDHARELAEAGADVYVLSALFSEGQEDRLLDQVGVAAGYGMWVVLSQYSGKTGGMAAFGGSGVWRPGGAAEVRLGGEVSEWAYATIAP</sequence>
<dbReference type="AlphaFoldDB" id="A0A075UTD1"/>
<dbReference type="GO" id="GO:0033388">
    <property type="term" value="P:putrescine biosynthetic process from arginine"/>
    <property type="evidence" value="ECO:0007669"/>
    <property type="project" value="TreeGrafter"/>
</dbReference>
<gene>
    <name evidence="3" type="ORF">AJAP_14000</name>
</gene>
<dbReference type="Gene3D" id="3.60.110.10">
    <property type="entry name" value="Carbon-nitrogen hydrolase"/>
    <property type="match status" value="1"/>
</dbReference>
<dbReference type="PANTHER" id="PTHR43674:SF2">
    <property type="entry name" value="BETA-UREIDOPROPIONASE"/>
    <property type="match status" value="1"/>
</dbReference>
<dbReference type="eggNOG" id="COG0388">
    <property type="taxonomic scope" value="Bacteria"/>
</dbReference>
<proteinExistence type="predicted"/>
<protein>
    <recommendedName>
        <fullName evidence="2">CN hydrolase domain-containing protein</fullName>
    </recommendedName>
</protein>
<dbReference type="RefSeq" id="WP_228694935.1">
    <property type="nucleotide sequence ID" value="NZ_CP008953.1"/>
</dbReference>
<accession>A0A075UTD1</accession>
<dbReference type="CDD" id="cd07197">
    <property type="entry name" value="nitrilase"/>
    <property type="match status" value="1"/>
</dbReference>
<dbReference type="EMBL" id="CP008953">
    <property type="protein sequence ID" value="AIG75681.1"/>
    <property type="molecule type" value="Genomic_DNA"/>
</dbReference>
<dbReference type="Proteomes" id="UP000028492">
    <property type="component" value="Chromosome"/>
</dbReference>
<dbReference type="HOGENOM" id="CLU_030130_3_5_11"/>
<keyword evidence="4" id="KW-1185">Reference proteome</keyword>
<dbReference type="PANTHER" id="PTHR43674">
    <property type="entry name" value="NITRILASE C965.09-RELATED"/>
    <property type="match status" value="1"/>
</dbReference>
<feature type="domain" description="CN hydrolase" evidence="2">
    <location>
        <begin position="1"/>
        <end position="234"/>
    </location>
</feature>
<dbReference type="InterPro" id="IPR036526">
    <property type="entry name" value="C-N_Hydrolase_sf"/>
</dbReference>
<dbReference type="InterPro" id="IPR003010">
    <property type="entry name" value="C-N_Hydrolase"/>
</dbReference>
<dbReference type="InterPro" id="IPR050345">
    <property type="entry name" value="Aliph_Amidase/BUP"/>
</dbReference>
<dbReference type="KEGG" id="aja:AJAP_14000"/>
<dbReference type="STRING" id="208439.AJAP_14000"/>
<name>A0A075UTD1_9PSEU</name>